<organism evidence="2 3">
    <name type="scientific">Brachionus calyciflorus</name>
    <dbReference type="NCBI Taxonomy" id="104777"/>
    <lineage>
        <taxon>Eukaryota</taxon>
        <taxon>Metazoa</taxon>
        <taxon>Spiralia</taxon>
        <taxon>Gnathifera</taxon>
        <taxon>Rotifera</taxon>
        <taxon>Eurotatoria</taxon>
        <taxon>Monogononta</taxon>
        <taxon>Pseudotrocha</taxon>
        <taxon>Ploima</taxon>
        <taxon>Brachionidae</taxon>
        <taxon>Brachionus</taxon>
    </lineage>
</organism>
<protein>
    <submittedName>
        <fullName evidence="2">Uncharacterized protein</fullName>
    </submittedName>
</protein>
<gene>
    <name evidence="2" type="ORF">OXX778_LOCUS21170</name>
</gene>
<keyword evidence="1" id="KW-1133">Transmembrane helix</keyword>
<sequence>MFEIDEIYDPNLILTIKNFKNFESIDYSCLNSYLNKSIYEIYFIPSTQIVLSKNIKSLSYFVRSRLFIFLTNINGIDIEMSSLKNQLNISQTIIEFSFSNFYLYYKNSEFKNCSNDFSTRNNLFDFFKDTNALSFTYTVKYRENLCPLMFRNSLIQTLTFHGLSNSFLWRNILTFKDLNQTLNSNIKQLSISMFNFCLTKSLINGNIFEKVQTIFIGGYLKRIDEFIFKNFKYLKLIQLQLTKNRLFYDGFSKWLGNIGLDNQLVNIEIFFNSEEYFYHEDFCLFQNFPQNKHINLDFYNINSNCSCTVLWLFSKTINLGLNKTCSNFYENECDFKKLENLCNKKTSISLVKTDSLEQLYASEFVNFVSIVLTYFFTFSGLASNFLSRPNKTDRLHIETWNAHESLKHNLPTITTSLDNHV</sequence>
<proteinExistence type="predicted"/>
<dbReference type="EMBL" id="CAJNOC010007577">
    <property type="protein sequence ID" value="CAF1101456.1"/>
    <property type="molecule type" value="Genomic_DNA"/>
</dbReference>
<keyword evidence="1" id="KW-0472">Membrane</keyword>
<dbReference type="Proteomes" id="UP000663879">
    <property type="component" value="Unassembled WGS sequence"/>
</dbReference>
<dbReference type="AlphaFoldDB" id="A0A814P6L7"/>
<evidence type="ECO:0000313" key="3">
    <source>
        <dbReference type="Proteomes" id="UP000663879"/>
    </source>
</evidence>
<keyword evidence="1" id="KW-0812">Transmembrane</keyword>
<feature type="transmembrane region" description="Helical" evidence="1">
    <location>
        <begin position="364"/>
        <end position="386"/>
    </location>
</feature>
<accession>A0A814P6L7</accession>
<name>A0A814P6L7_9BILA</name>
<reference evidence="2" key="1">
    <citation type="submission" date="2021-02" db="EMBL/GenBank/DDBJ databases">
        <authorList>
            <person name="Nowell W R."/>
        </authorList>
    </citation>
    <scope>NUCLEOTIDE SEQUENCE</scope>
    <source>
        <strain evidence="2">Ploen Becks lab</strain>
    </source>
</reference>
<keyword evidence="3" id="KW-1185">Reference proteome</keyword>
<comment type="caution">
    <text evidence="2">The sequence shown here is derived from an EMBL/GenBank/DDBJ whole genome shotgun (WGS) entry which is preliminary data.</text>
</comment>
<evidence type="ECO:0000256" key="1">
    <source>
        <dbReference type="SAM" id="Phobius"/>
    </source>
</evidence>
<dbReference type="OrthoDB" id="10237240at2759"/>
<evidence type="ECO:0000313" key="2">
    <source>
        <dbReference type="EMBL" id="CAF1101456.1"/>
    </source>
</evidence>